<accession>A0A7M7QCZ2</accession>
<feature type="region of interest" description="Disordered" evidence="1">
    <location>
        <begin position="1"/>
        <end position="23"/>
    </location>
</feature>
<evidence type="ECO:0000313" key="3">
    <source>
        <dbReference type="Proteomes" id="UP000002358"/>
    </source>
</evidence>
<sequence length="228" mass="25454">MQPLRRPPCSSHLQWHSCRGQSPWRPPCTRQRAHLVDGVPAAVSLSRRPPLQQQRPIYRRRPCRGQPFRRPPVQQRRPTSSASSQLRSAFLGDGRTAASSSVFFSGIRATVSLSRRPPFAAVLRQLSSTACFSQYVNSDIISETSQQIQPSSIVQHNLANFSEVARDDLSGGVDRLSAVARAVAVWASETVWPVWLERLSPSTGCQLAKNRHIILVQPMKLLQPNKYA</sequence>
<keyword evidence="3" id="KW-1185">Reference proteome</keyword>
<dbReference type="EnsemblMetazoa" id="XM_031929747">
    <property type="protein sequence ID" value="XP_031785607"/>
    <property type="gene ID" value="LOC116417281"/>
</dbReference>
<reference evidence="2" key="1">
    <citation type="submission" date="2021-01" db="UniProtKB">
        <authorList>
            <consortium name="EnsemblMetazoa"/>
        </authorList>
    </citation>
    <scope>IDENTIFICATION</scope>
</reference>
<evidence type="ECO:0000256" key="1">
    <source>
        <dbReference type="SAM" id="MobiDB-lite"/>
    </source>
</evidence>
<dbReference type="AlphaFoldDB" id="A0A7M7QCZ2"/>
<dbReference type="InParanoid" id="A0A7M7QCZ2"/>
<name>A0A7M7QCZ2_NASVI</name>
<feature type="compositionally biased region" description="Low complexity" evidence="1">
    <location>
        <begin position="64"/>
        <end position="78"/>
    </location>
</feature>
<organism evidence="2 3">
    <name type="scientific">Nasonia vitripennis</name>
    <name type="common">Parasitic wasp</name>
    <dbReference type="NCBI Taxonomy" id="7425"/>
    <lineage>
        <taxon>Eukaryota</taxon>
        <taxon>Metazoa</taxon>
        <taxon>Ecdysozoa</taxon>
        <taxon>Arthropoda</taxon>
        <taxon>Hexapoda</taxon>
        <taxon>Insecta</taxon>
        <taxon>Pterygota</taxon>
        <taxon>Neoptera</taxon>
        <taxon>Endopterygota</taxon>
        <taxon>Hymenoptera</taxon>
        <taxon>Apocrita</taxon>
        <taxon>Proctotrupomorpha</taxon>
        <taxon>Chalcidoidea</taxon>
        <taxon>Pteromalidae</taxon>
        <taxon>Pteromalinae</taxon>
        <taxon>Nasonia</taxon>
    </lineage>
</organism>
<proteinExistence type="predicted"/>
<dbReference type="GeneID" id="116417281"/>
<protein>
    <submittedName>
        <fullName evidence="2">Uncharacterized protein</fullName>
    </submittedName>
</protein>
<dbReference type="RefSeq" id="XP_031785607.1">
    <property type="nucleotide sequence ID" value="XM_031929747.1"/>
</dbReference>
<evidence type="ECO:0000313" key="2">
    <source>
        <dbReference type="EnsemblMetazoa" id="XP_031785607"/>
    </source>
</evidence>
<dbReference type="KEGG" id="nvi:116417281"/>
<feature type="region of interest" description="Disordered" evidence="1">
    <location>
        <begin position="40"/>
        <end position="86"/>
    </location>
</feature>
<dbReference type="Proteomes" id="UP000002358">
    <property type="component" value="Chromosome 4"/>
</dbReference>